<gene>
    <name evidence="2" type="ORF">HINF_LOCUS26431</name>
</gene>
<dbReference type="PANTHER" id="PTHR14324">
    <property type="entry name" value="CONDENSIN-2 COMPLEX SUBUNIT H2"/>
    <property type="match status" value="1"/>
</dbReference>
<evidence type="ECO:0000259" key="1">
    <source>
        <dbReference type="Pfam" id="PF06278"/>
    </source>
</evidence>
<feature type="domain" description="Condensin II complex subunit H2 N-terminal" evidence="1">
    <location>
        <begin position="16"/>
        <end position="102"/>
    </location>
</feature>
<dbReference type="InterPro" id="IPR009378">
    <property type="entry name" value="H2_N"/>
</dbReference>
<organism evidence="2 3">
    <name type="scientific">Hexamita inflata</name>
    <dbReference type="NCBI Taxonomy" id="28002"/>
    <lineage>
        <taxon>Eukaryota</taxon>
        <taxon>Metamonada</taxon>
        <taxon>Diplomonadida</taxon>
        <taxon>Hexamitidae</taxon>
        <taxon>Hexamitinae</taxon>
        <taxon>Hexamita</taxon>
    </lineage>
</organism>
<accession>A0ABP1IKZ3</accession>
<proteinExistence type="predicted"/>
<name>A0ABP1IKZ3_9EUKA</name>
<reference evidence="2 3" key="1">
    <citation type="submission" date="2024-07" db="EMBL/GenBank/DDBJ databases">
        <authorList>
            <person name="Akdeniz Z."/>
        </authorList>
    </citation>
    <scope>NUCLEOTIDE SEQUENCE [LARGE SCALE GENOMIC DNA]</scope>
</reference>
<keyword evidence="3" id="KW-1185">Reference proteome</keyword>
<dbReference type="PANTHER" id="PTHR14324:SF3">
    <property type="entry name" value="CONDENSIN-2 COMPLEX SUBUNIT H2"/>
    <property type="match status" value="1"/>
</dbReference>
<dbReference type="EMBL" id="CAXDID020000080">
    <property type="protein sequence ID" value="CAL6018359.1"/>
    <property type="molecule type" value="Genomic_DNA"/>
</dbReference>
<protein>
    <submittedName>
        <fullName evidence="2">Condensin_II complex subunit H2</fullName>
    </submittedName>
</protein>
<dbReference type="Pfam" id="PF06278">
    <property type="entry name" value="CNDH2_N"/>
    <property type="match status" value="1"/>
</dbReference>
<dbReference type="InterPro" id="IPR031739">
    <property type="entry name" value="Ncaph2"/>
</dbReference>
<dbReference type="Proteomes" id="UP001642409">
    <property type="component" value="Unassembled WGS sequence"/>
</dbReference>
<evidence type="ECO:0000313" key="2">
    <source>
        <dbReference type="EMBL" id="CAL6018359.1"/>
    </source>
</evidence>
<comment type="caution">
    <text evidence="2">The sequence shown here is derived from an EMBL/GenBank/DDBJ whole genome shotgun (WGS) entry which is preliminary data.</text>
</comment>
<evidence type="ECO:0000313" key="3">
    <source>
        <dbReference type="Proteomes" id="UP001642409"/>
    </source>
</evidence>
<sequence length="561" mass="65321">MTQQSQSQSQTQLTIAALMKPVKDLAQVWQIDIEPFIDQFVIQITSQLIQDVDFREAALIIQQTTQLFAKKVDFLYDFVNQILVSQPGKQKRRRTTAQQNQDLVLDYEFDDEIDDFGGFFEVFNVENPKIVQQTNLYLLPKHPHTMLSARQVIENSDVRITPVYNSIHQSNALLLEQWNEEDLVQALDNNANIQPINHTTPVHPRYFEQMSTAFSETMRRSGMQFGSPKPVPEQIQLLEAVENPVREQNETEAEQTYEDVNAFQGDQQENLIEIPLENFNEMEQAQIEEAKVHTFADFAENFDVDQIEQLNTLIGKQFVKLVNNQAEDDKEELKEMPFQKQKTVKSKEQKQKFKIENYLKVIEDEDEISEDFMGYFFEGELFNGIQTKAVRDFCYKPQEEQQQPSIEPIQPSILQPAPTQTSLQDLSLNDLVSVKITKEKEQPPKPKENIRESTKELYKKEQIKRERATKLYSSDYVKWIQKLETQISKQTVFDIEKVQTFVQKNSKEMVDIRELSHSMTTEKETEKCKLARCFISSLFLASQGKAEFEEDNGNLKVKVIQ</sequence>